<comment type="caution">
    <text evidence="1">The sequence shown here is derived from an EMBL/GenBank/DDBJ whole genome shotgun (WGS) entry which is preliminary data.</text>
</comment>
<accession>A0A397PL52</accession>
<name>A0A397PL52_9SPHN</name>
<protein>
    <submittedName>
        <fullName evidence="1">PqqD family protein of HPr-rel-A system</fullName>
    </submittedName>
</protein>
<organism evidence="1 2">
    <name type="scientific">Hephaestia caeni</name>
    <dbReference type="NCBI Taxonomy" id="645617"/>
    <lineage>
        <taxon>Bacteria</taxon>
        <taxon>Pseudomonadati</taxon>
        <taxon>Pseudomonadota</taxon>
        <taxon>Alphaproteobacteria</taxon>
        <taxon>Sphingomonadales</taxon>
        <taxon>Sphingomonadaceae</taxon>
        <taxon>Hephaestia</taxon>
    </lineage>
</organism>
<dbReference type="RefSeq" id="WP_245968275.1">
    <property type="nucleotide sequence ID" value="NZ_QXDC01000002.1"/>
</dbReference>
<gene>
    <name evidence="1" type="ORF">DFR49_1404</name>
</gene>
<evidence type="ECO:0000313" key="2">
    <source>
        <dbReference type="Proteomes" id="UP000266568"/>
    </source>
</evidence>
<reference evidence="1 2" key="1">
    <citation type="submission" date="2018-08" db="EMBL/GenBank/DDBJ databases">
        <title>Genomic Encyclopedia of Type Strains, Phase IV (KMG-IV): sequencing the most valuable type-strain genomes for metagenomic binning, comparative biology and taxonomic classification.</title>
        <authorList>
            <person name="Goeker M."/>
        </authorList>
    </citation>
    <scope>NUCLEOTIDE SEQUENCE [LARGE SCALE GENOMIC DNA]</scope>
    <source>
        <strain evidence="1 2">DSM 25527</strain>
    </source>
</reference>
<proteinExistence type="predicted"/>
<dbReference type="Proteomes" id="UP000266568">
    <property type="component" value="Unassembled WGS sequence"/>
</dbReference>
<dbReference type="EMBL" id="QXDC01000002">
    <property type="protein sequence ID" value="RIA46844.1"/>
    <property type="molecule type" value="Genomic_DNA"/>
</dbReference>
<dbReference type="InterPro" id="IPR027599">
    <property type="entry name" value="PqqD-rel_X"/>
</dbReference>
<evidence type="ECO:0000313" key="1">
    <source>
        <dbReference type="EMBL" id="RIA46844.1"/>
    </source>
</evidence>
<dbReference type="NCBIfam" id="TIGR04353">
    <property type="entry name" value="PqqD_rel_X"/>
    <property type="match status" value="1"/>
</dbReference>
<sequence length="87" mass="9185">MTGYARVPAAEIVSVALDDFTALYHRASGITHLVTSPVPELLDVLEEAPLGLGEIAARLAAVFEVEDEDALAVRLDELVAAGLVVRT</sequence>
<keyword evidence="2" id="KW-1185">Reference proteome</keyword>
<dbReference type="AlphaFoldDB" id="A0A397PL52"/>